<keyword evidence="5" id="KW-1185">Reference proteome</keyword>
<name>S3BR73_9BURK</name>
<dbReference type="Proteomes" id="UP000014400">
    <property type="component" value="Unassembled WGS sequence"/>
</dbReference>
<feature type="region of interest" description="Disordered" evidence="1">
    <location>
        <begin position="227"/>
        <end position="246"/>
    </location>
</feature>
<protein>
    <recommendedName>
        <fullName evidence="6">DnaA regulatory inactivator Hda</fullName>
    </recommendedName>
</protein>
<comment type="caution">
    <text evidence="4">The sequence shown here is derived from an EMBL/GenBank/DDBJ whole genome shotgun (WGS) entry which is preliminary data.</text>
</comment>
<dbReference type="STRING" id="1203554.HMPREF1476_00142"/>
<evidence type="ECO:0000259" key="3">
    <source>
        <dbReference type="Pfam" id="PF22688"/>
    </source>
</evidence>
<dbReference type="PANTHER" id="PTHR30050">
    <property type="entry name" value="CHROMOSOMAL REPLICATION INITIATOR PROTEIN DNAA"/>
    <property type="match status" value="1"/>
</dbReference>
<accession>S3BR73</accession>
<proteinExistence type="predicted"/>
<feature type="domain" description="Chromosomal replication initiator protein DnaA ATPAse" evidence="2">
    <location>
        <begin position="23"/>
        <end position="69"/>
    </location>
</feature>
<organism evidence="4 5">
    <name type="scientific">Sutterella wadsworthensis HGA0223</name>
    <dbReference type="NCBI Taxonomy" id="1203554"/>
    <lineage>
        <taxon>Bacteria</taxon>
        <taxon>Pseudomonadati</taxon>
        <taxon>Pseudomonadota</taxon>
        <taxon>Betaproteobacteria</taxon>
        <taxon>Burkholderiales</taxon>
        <taxon>Sutterellaceae</taxon>
        <taxon>Sutterella</taxon>
    </lineage>
</organism>
<dbReference type="GO" id="GO:0006270">
    <property type="term" value="P:DNA replication initiation"/>
    <property type="evidence" value="ECO:0007669"/>
    <property type="project" value="TreeGrafter"/>
</dbReference>
<evidence type="ECO:0000259" key="2">
    <source>
        <dbReference type="Pfam" id="PF00308"/>
    </source>
</evidence>
<dbReference type="Pfam" id="PF22688">
    <property type="entry name" value="Hda_lid"/>
    <property type="match status" value="1"/>
</dbReference>
<dbReference type="Pfam" id="PF00308">
    <property type="entry name" value="Bac_DnaA"/>
    <property type="match status" value="1"/>
</dbReference>
<evidence type="ECO:0000256" key="1">
    <source>
        <dbReference type="SAM" id="MobiDB-lite"/>
    </source>
</evidence>
<evidence type="ECO:0000313" key="4">
    <source>
        <dbReference type="EMBL" id="EPE01911.1"/>
    </source>
</evidence>
<dbReference type="InterPro" id="IPR027417">
    <property type="entry name" value="P-loop_NTPase"/>
</dbReference>
<dbReference type="GO" id="GO:0032297">
    <property type="term" value="P:negative regulation of DNA-templated DNA replication initiation"/>
    <property type="evidence" value="ECO:0007669"/>
    <property type="project" value="TreeGrafter"/>
</dbReference>
<sequence>MQPIAKNPDQYLLDLPELQGRDRPTFENFVVGSNSEAAAALARMAADEGPKFLYLYGPRGAGLSHLLEAYLPGTAAALYPVPIYQPGVKRYAVDDIDALDEGYARQLLQLQNAVYVDPDARLVCAGRLPPKELKLPAGVINRLLGGLCYAVEPLNEEDRIRELARQAALRGILLTPDIGQWISAHLPRDMRSLTRVMDVANQIALHAQRKVTLQVIREAARAAGMAEDESIAQQGEAPTALFGTGH</sequence>
<dbReference type="AlphaFoldDB" id="S3BR73"/>
<gene>
    <name evidence="4" type="ORF">HMPREF1476_00142</name>
</gene>
<dbReference type="InterPro" id="IPR055199">
    <property type="entry name" value="Hda_lid"/>
</dbReference>
<evidence type="ECO:0008006" key="6">
    <source>
        <dbReference type="Google" id="ProtNLM"/>
    </source>
</evidence>
<evidence type="ECO:0000313" key="5">
    <source>
        <dbReference type="Proteomes" id="UP000014400"/>
    </source>
</evidence>
<dbReference type="eggNOG" id="COG0593">
    <property type="taxonomic scope" value="Bacteria"/>
</dbReference>
<dbReference type="HOGENOM" id="CLU_072265_1_0_4"/>
<dbReference type="EMBL" id="ATCF01000004">
    <property type="protein sequence ID" value="EPE01911.1"/>
    <property type="molecule type" value="Genomic_DNA"/>
</dbReference>
<dbReference type="PANTHER" id="PTHR30050:SF5">
    <property type="entry name" value="DNAA REGULATORY INACTIVATOR HDA"/>
    <property type="match status" value="1"/>
</dbReference>
<dbReference type="Gene3D" id="3.40.50.300">
    <property type="entry name" value="P-loop containing nucleotide triphosphate hydrolases"/>
    <property type="match status" value="1"/>
</dbReference>
<dbReference type="RefSeq" id="WP_016473599.1">
    <property type="nucleotide sequence ID" value="NZ_KE150480.1"/>
</dbReference>
<feature type="domain" description="Hda lid" evidence="3">
    <location>
        <begin position="156"/>
        <end position="218"/>
    </location>
</feature>
<dbReference type="SUPFAM" id="SSF52540">
    <property type="entry name" value="P-loop containing nucleoside triphosphate hydrolases"/>
    <property type="match status" value="1"/>
</dbReference>
<dbReference type="PATRIC" id="fig|1203554.3.peg.135"/>
<reference evidence="4 5" key="1">
    <citation type="submission" date="2013-04" db="EMBL/GenBank/DDBJ databases">
        <title>The Genome Sequence of Sutterella wadsworthensis HGA0223.</title>
        <authorList>
            <consortium name="The Broad Institute Genomics Platform"/>
            <person name="Earl A."/>
            <person name="Ward D."/>
            <person name="Feldgarden M."/>
            <person name="Gevers D."/>
            <person name="Schmidt T.M."/>
            <person name="Dover J."/>
            <person name="Dai D."/>
            <person name="Walker B."/>
            <person name="Young S."/>
            <person name="Zeng Q."/>
            <person name="Gargeya S."/>
            <person name="Fitzgerald M."/>
            <person name="Haas B."/>
            <person name="Abouelleil A."/>
            <person name="Allen A.W."/>
            <person name="Alvarado L."/>
            <person name="Arachchi H.M."/>
            <person name="Berlin A.M."/>
            <person name="Chapman S.B."/>
            <person name="Gainer-Dewar J."/>
            <person name="Goldberg J."/>
            <person name="Griggs A."/>
            <person name="Gujja S."/>
            <person name="Hansen M."/>
            <person name="Howarth C."/>
            <person name="Imamovic A."/>
            <person name="Ireland A."/>
            <person name="Larimer J."/>
            <person name="McCowan C."/>
            <person name="Murphy C."/>
            <person name="Pearson M."/>
            <person name="Poon T.W."/>
            <person name="Priest M."/>
            <person name="Roberts A."/>
            <person name="Saif S."/>
            <person name="Shea T."/>
            <person name="Sisk P."/>
            <person name="Sykes S."/>
            <person name="Wortman J."/>
            <person name="Nusbaum C."/>
            <person name="Birren B."/>
        </authorList>
    </citation>
    <scope>NUCLEOTIDE SEQUENCE [LARGE SCALE GENOMIC DNA]</scope>
    <source>
        <strain evidence="4 5">HGA0223</strain>
    </source>
</reference>
<dbReference type="Gene3D" id="1.10.8.60">
    <property type="match status" value="1"/>
</dbReference>
<dbReference type="InterPro" id="IPR013317">
    <property type="entry name" value="DnaA_dom"/>
</dbReference>